<dbReference type="InterPro" id="IPR025312">
    <property type="entry name" value="DUF4216"/>
</dbReference>
<reference evidence="4" key="1">
    <citation type="journal article" date="2022" name="Int. J. Mol. Sci.">
        <title>Draft Genome of Tanacetum Coccineum: Genomic Comparison of Closely Related Tanacetum-Family Plants.</title>
        <authorList>
            <person name="Yamashiro T."/>
            <person name="Shiraishi A."/>
            <person name="Nakayama K."/>
            <person name="Satake H."/>
        </authorList>
    </citation>
    <scope>NUCLEOTIDE SEQUENCE</scope>
</reference>
<reference evidence="4" key="2">
    <citation type="submission" date="2022-01" db="EMBL/GenBank/DDBJ databases">
        <authorList>
            <person name="Yamashiro T."/>
            <person name="Shiraishi A."/>
            <person name="Satake H."/>
            <person name="Nakayama K."/>
        </authorList>
    </citation>
    <scope>NUCLEOTIDE SEQUENCE</scope>
</reference>
<gene>
    <name evidence="4" type="ORF">Tco_0653872</name>
</gene>
<proteinExistence type="predicted"/>
<comment type="caution">
    <text evidence="4">The sequence shown here is derived from an EMBL/GenBank/DDBJ whole genome shotgun (WGS) entry which is preliminary data.</text>
</comment>
<dbReference type="InterPro" id="IPR029480">
    <property type="entry name" value="Transpos_assoc"/>
</dbReference>
<dbReference type="PANTHER" id="PTHR48258:SF9">
    <property type="entry name" value="OS01G0348150 PROTEIN"/>
    <property type="match status" value="1"/>
</dbReference>
<name>A0ABQ4X1Z1_9ASTR</name>
<evidence type="ECO:0000313" key="4">
    <source>
        <dbReference type="EMBL" id="GJS59088.1"/>
    </source>
</evidence>
<protein>
    <recommendedName>
        <fullName evidence="6">Transposase</fullName>
    </recommendedName>
</protein>
<dbReference type="InterPro" id="IPR004242">
    <property type="entry name" value="Transposase_21"/>
</dbReference>
<dbReference type="Pfam" id="PF13960">
    <property type="entry name" value="DUF4218"/>
    <property type="match status" value="1"/>
</dbReference>
<dbReference type="Pfam" id="PF02992">
    <property type="entry name" value="Transposase_21"/>
    <property type="match status" value="2"/>
</dbReference>
<organism evidence="4 5">
    <name type="scientific">Tanacetum coccineum</name>
    <dbReference type="NCBI Taxonomy" id="301880"/>
    <lineage>
        <taxon>Eukaryota</taxon>
        <taxon>Viridiplantae</taxon>
        <taxon>Streptophyta</taxon>
        <taxon>Embryophyta</taxon>
        <taxon>Tracheophyta</taxon>
        <taxon>Spermatophyta</taxon>
        <taxon>Magnoliopsida</taxon>
        <taxon>eudicotyledons</taxon>
        <taxon>Gunneridae</taxon>
        <taxon>Pentapetalae</taxon>
        <taxon>asterids</taxon>
        <taxon>campanulids</taxon>
        <taxon>Asterales</taxon>
        <taxon>Asteraceae</taxon>
        <taxon>Asteroideae</taxon>
        <taxon>Anthemideae</taxon>
        <taxon>Anthemidinae</taxon>
        <taxon>Tanacetum</taxon>
    </lineage>
</organism>
<dbReference type="InterPro" id="IPR025452">
    <property type="entry name" value="DUF4218"/>
</dbReference>
<feature type="domain" description="Transposase-associated" evidence="3">
    <location>
        <begin position="187"/>
        <end position="234"/>
    </location>
</feature>
<sequence>MLNVEVRYGSAIWLRNLIKNLLAAGTQNQVKDTLLIRVEIEDDVNCVAGDNHLLKEAAMLILVNLLDQSPNVGTRLEMLLEQLIGKPLVIVQKTSLKVKGKEWRLELEGCRIGRVRDLILGKKKGGILETIENQVKFATCTLHGIALTWWNTHIKTVGHDAVYNMPWKTLMKMMTAKMRIVAQDDRKKKGKLRISCPCQDCYNILMYIDSDEIKGHLISTGFVERYTCWSWHGELLPEHDTVDSDHSEDDDNDSYDSGHDNLDDMLHDLEGEIDEDNHAKFQELFVDAEKPLYDGCKKFTKLSPVLRLFDVKAANGISDKGFTDILEAVHDFLPEDNELPISVYKAKKLICPMGLEIKRIHACPNDCVCNSSRYKEKTQTEINSDVTKNGPPAKILWYLPIIPRLKRLFANSKDAKLFCWHAEERKKDGKIRHVADSPQWRNIDNIENFREEIRNIRFGLSSDEINPFGNMSSRHNTWPVLLCIYNLPPWLCMKRKYIMMSLLIQGPKQPGNDIDAKDNFLLRAMIFCTIIDFPAYGNLSGYGTKVYKACPVCEDDTHSKWLPNCRKMVYMGHRRSLRKNHPYRKRKKLFDGNNELGVLRQPLDGEAHLQVRHCLDVMHIEKNVYDSFIGLLLNISGKTKGGIIVRKDMVEMGIRPELSPVEIEGSQMYLPTACYTMSKAEKTKFCQCLHGVKVPSGYSSNIKKLVSMNDLKLLGMKSHDCHILITQLIPIAIRGILPDRIRHTITKLCLFFNMIHSKVIDPEVLDEWQSDIILTLCQLEMYFPPSFFDVMVHLVSHIVREIKACGPTFLRNMYPFERYMGFLKGHVRNRYRPEASIIQGYATEEVIEFCTDYMKDVPSIGVPQSRHEGRLQGAGIIGRNMEPPNQDDLYLAHFTVLEHMTCVAPFIHENKRMLIAKNSNKTQAWLSTEHYRTFPDWLKNKWSDVNSATPEFSMGDHEARSTIAKKSYYGVIQEIWELDYLSFTIPMLKCKWVNNKGGVKVDDYGFTSVNLSTNGYASEPFILAKQANQIFFVEDPSDSRWHIVLHGKRRIVGVENVIDEDEYDKFDELALFSINDLSSNGVIDDTT</sequence>
<dbReference type="EMBL" id="BQNB010009125">
    <property type="protein sequence ID" value="GJS59088.1"/>
    <property type="molecule type" value="Genomic_DNA"/>
</dbReference>
<evidence type="ECO:0008006" key="6">
    <source>
        <dbReference type="Google" id="ProtNLM"/>
    </source>
</evidence>
<dbReference type="PANTHER" id="PTHR48258">
    <property type="entry name" value="DUF4218 DOMAIN-CONTAINING PROTEIN-RELATED"/>
    <property type="match status" value="1"/>
</dbReference>
<keyword evidence="5" id="KW-1185">Reference proteome</keyword>
<dbReference type="Pfam" id="PF13963">
    <property type="entry name" value="Transpos_assoc"/>
    <property type="match status" value="1"/>
</dbReference>
<evidence type="ECO:0000259" key="1">
    <source>
        <dbReference type="Pfam" id="PF13952"/>
    </source>
</evidence>
<evidence type="ECO:0000313" key="5">
    <source>
        <dbReference type="Proteomes" id="UP001151760"/>
    </source>
</evidence>
<feature type="domain" description="DUF4218" evidence="2">
    <location>
        <begin position="755"/>
        <end position="859"/>
    </location>
</feature>
<dbReference type="Pfam" id="PF13952">
    <property type="entry name" value="DUF4216"/>
    <property type="match status" value="1"/>
</dbReference>
<evidence type="ECO:0000259" key="3">
    <source>
        <dbReference type="Pfam" id="PF13963"/>
    </source>
</evidence>
<evidence type="ECO:0000259" key="2">
    <source>
        <dbReference type="Pfam" id="PF13960"/>
    </source>
</evidence>
<feature type="domain" description="DUF4216" evidence="1">
    <location>
        <begin position="976"/>
        <end position="1044"/>
    </location>
</feature>
<dbReference type="Proteomes" id="UP001151760">
    <property type="component" value="Unassembled WGS sequence"/>
</dbReference>
<accession>A0ABQ4X1Z1</accession>